<dbReference type="AlphaFoldDB" id="A0A8D8PZL8"/>
<protein>
    <submittedName>
        <fullName evidence="1">Uncharacterized protein</fullName>
    </submittedName>
</protein>
<sequence length="101" mass="11410">MYCMKFPLYFCHKIIIKKTPLTALTKQNLLCVLSKWTPAIMDQYTQLSGNSEIIVVLKDGVGGEVDLTAIEELQVRRKLIQGNPAVNVIVVDVRMYIIQQG</sequence>
<dbReference type="EMBL" id="HBUF01044932">
    <property type="protein sequence ID" value="CAG6619118.1"/>
    <property type="molecule type" value="Transcribed_RNA"/>
</dbReference>
<evidence type="ECO:0000313" key="1">
    <source>
        <dbReference type="EMBL" id="CAG6619118.1"/>
    </source>
</evidence>
<organism evidence="1">
    <name type="scientific">Cacopsylla melanoneura</name>
    <dbReference type="NCBI Taxonomy" id="428564"/>
    <lineage>
        <taxon>Eukaryota</taxon>
        <taxon>Metazoa</taxon>
        <taxon>Ecdysozoa</taxon>
        <taxon>Arthropoda</taxon>
        <taxon>Hexapoda</taxon>
        <taxon>Insecta</taxon>
        <taxon>Pterygota</taxon>
        <taxon>Neoptera</taxon>
        <taxon>Paraneoptera</taxon>
        <taxon>Hemiptera</taxon>
        <taxon>Sternorrhyncha</taxon>
        <taxon>Psylloidea</taxon>
        <taxon>Psyllidae</taxon>
        <taxon>Psyllinae</taxon>
        <taxon>Cacopsylla</taxon>
    </lineage>
</organism>
<reference evidence="1" key="1">
    <citation type="submission" date="2021-05" db="EMBL/GenBank/DDBJ databases">
        <authorList>
            <person name="Alioto T."/>
            <person name="Alioto T."/>
            <person name="Gomez Garrido J."/>
        </authorList>
    </citation>
    <scope>NUCLEOTIDE SEQUENCE</scope>
</reference>
<accession>A0A8D8PZL8</accession>
<proteinExistence type="predicted"/>
<name>A0A8D8PZL8_9HEMI</name>